<feature type="non-terminal residue" evidence="2">
    <location>
        <position position="1"/>
    </location>
</feature>
<dbReference type="Proteomes" id="UP001189429">
    <property type="component" value="Unassembled WGS sequence"/>
</dbReference>
<dbReference type="EMBL" id="CAUYUJ010018019">
    <property type="protein sequence ID" value="CAK0879940.1"/>
    <property type="molecule type" value="Genomic_DNA"/>
</dbReference>
<evidence type="ECO:0000313" key="2">
    <source>
        <dbReference type="EMBL" id="CAK0879940.1"/>
    </source>
</evidence>
<gene>
    <name evidence="2" type="ORF">PCOR1329_LOCUS63231</name>
</gene>
<comment type="caution">
    <text evidence="2">The sequence shown here is derived from an EMBL/GenBank/DDBJ whole genome shotgun (WGS) entry which is preliminary data.</text>
</comment>
<feature type="region of interest" description="Disordered" evidence="1">
    <location>
        <begin position="88"/>
        <end position="162"/>
    </location>
</feature>
<feature type="compositionally biased region" description="Polar residues" evidence="1">
    <location>
        <begin position="128"/>
        <end position="151"/>
    </location>
</feature>
<proteinExistence type="predicted"/>
<keyword evidence="3" id="KW-1185">Reference proteome</keyword>
<protein>
    <submittedName>
        <fullName evidence="2">Uncharacterized protein</fullName>
    </submittedName>
</protein>
<name>A0ABN9W1N9_9DINO</name>
<reference evidence="2" key="1">
    <citation type="submission" date="2023-10" db="EMBL/GenBank/DDBJ databases">
        <authorList>
            <person name="Chen Y."/>
            <person name="Shah S."/>
            <person name="Dougan E. K."/>
            <person name="Thang M."/>
            <person name="Chan C."/>
        </authorList>
    </citation>
    <scope>NUCLEOTIDE SEQUENCE [LARGE SCALE GENOMIC DNA]</scope>
</reference>
<sequence length="521" mass="56923">PNPASDEPDVRVSLVIQPAEPAGFPVPPPLAKAEEHVAIPRQLYIRTADLVKFGCSAGCLGCEAHRDGKPPVAHSQVCRARPYPLMRSSLQGQLREERQKRRPDDYKGRSSKTDPAENPTVENDSKRQNVSQDVSVETSLSASGQKRTSSAAGPPEGVRSDSGEAMTVEVPIPAQAGPASPASGSAGIGLSGSYLDAQRENTNAGELSAMPQSIAQSVDIDSFHSLQESFRKLGYNTCVSELVDKFDSEVGLCHGLDATLVLDFTRVNPRYGRSWDFSTPAHRKNAIMAVNTNMPLLVIGAMTVGVDSQQRKDHVRFLNRLYNSQTNTCKFFLHGSAGTKPKQAWSGNSTSCTETVRKWCPDGFLRTGVSQTRFSAGVLEGFIDELYCSHLLSLNSVGVVLCSEAPVPQTGDYSTYWDNLSGAPLEISKVLEARQAEMKEVEKHNVYTKVPISECFEKTGRAPIGTRWVDVNKGDENRPEYRSRIVAQELKKLEDRDDTFAATPPLEALKFIFSLCMTETP</sequence>
<evidence type="ECO:0000256" key="1">
    <source>
        <dbReference type="SAM" id="MobiDB-lite"/>
    </source>
</evidence>
<evidence type="ECO:0000313" key="3">
    <source>
        <dbReference type="Proteomes" id="UP001189429"/>
    </source>
</evidence>
<organism evidence="2 3">
    <name type="scientific">Prorocentrum cordatum</name>
    <dbReference type="NCBI Taxonomy" id="2364126"/>
    <lineage>
        <taxon>Eukaryota</taxon>
        <taxon>Sar</taxon>
        <taxon>Alveolata</taxon>
        <taxon>Dinophyceae</taxon>
        <taxon>Prorocentrales</taxon>
        <taxon>Prorocentraceae</taxon>
        <taxon>Prorocentrum</taxon>
    </lineage>
</organism>
<feature type="compositionally biased region" description="Basic and acidic residues" evidence="1">
    <location>
        <begin position="94"/>
        <end position="115"/>
    </location>
</feature>
<accession>A0ABN9W1N9</accession>